<comment type="caution">
    <text evidence="1">The sequence shown here is derived from an EMBL/GenBank/DDBJ whole genome shotgun (WGS) entry which is preliminary data.</text>
</comment>
<accession>A0A5J4S5W6</accession>
<name>A0A5J4S5W6_9ZZZZ</name>
<evidence type="ECO:0000313" key="1">
    <source>
        <dbReference type="EMBL" id="KAA6341228.1"/>
    </source>
</evidence>
<reference evidence="1" key="1">
    <citation type="submission" date="2019-03" db="EMBL/GenBank/DDBJ databases">
        <title>Single cell metagenomics reveals metabolic interactions within the superorganism composed of flagellate Streblomastix strix and complex community of Bacteroidetes bacteria on its surface.</title>
        <authorList>
            <person name="Treitli S.C."/>
            <person name="Kolisko M."/>
            <person name="Husnik F."/>
            <person name="Keeling P."/>
            <person name="Hampl V."/>
        </authorList>
    </citation>
    <scope>NUCLEOTIDE SEQUENCE</scope>
    <source>
        <strain evidence="1">STM</strain>
    </source>
</reference>
<protein>
    <submittedName>
        <fullName evidence="1">Uncharacterized protein</fullName>
    </submittedName>
</protein>
<organism evidence="1">
    <name type="scientific">termite gut metagenome</name>
    <dbReference type="NCBI Taxonomy" id="433724"/>
    <lineage>
        <taxon>unclassified sequences</taxon>
        <taxon>metagenomes</taxon>
        <taxon>organismal metagenomes</taxon>
    </lineage>
</organism>
<proteinExistence type="predicted"/>
<dbReference type="AlphaFoldDB" id="A0A5J4S5W6"/>
<dbReference type="EMBL" id="SNRY01000404">
    <property type="protein sequence ID" value="KAA6341228.1"/>
    <property type="molecule type" value="Genomic_DNA"/>
</dbReference>
<gene>
    <name evidence="1" type="ORF">EZS27_010973</name>
</gene>
<sequence length="154" mass="17684">MADNNCKCTPFNANFDDFQHDQRSRVTCSDKGSSTKYIYDNQSSDYLSKYRVDGGLITDNGAKCDYLLLNFNKLKSFFIEIKGSDLIRAVEQIDRSIDVLKNSISNFSVFARIVLTRVNTTDLRDTKYLKLEKKVKSLNGDLQKQNREMTEVNP</sequence>